<evidence type="ECO:0000313" key="3">
    <source>
        <dbReference type="Proteomes" id="UP000002506"/>
    </source>
</evidence>
<proteinExistence type="predicted"/>
<protein>
    <submittedName>
        <fullName evidence="2">Uncharacterized protein</fullName>
    </submittedName>
</protein>
<dbReference type="KEGG" id="dev:DhcVS_20"/>
<evidence type="ECO:0000256" key="1">
    <source>
        <dbReference type="SAM" id="Phobius"/>
    </source>
</evidence>
<organism evidence="2 3">
    <name type="scientific">Dehalococcoides mccartyi (strain VS)</name>
    <dbReference type="NCBI Taxonomy" id="311424"/>
    <lineage>
        <taxon>Bacteria</taxon>
        <taxon>Bacillati</taxon>
        <taxon>Chloroflexota</taxon>
        <taxon>Dehalococcoidia</taxon>
        <taxon>Dehalococcoidales</taxon>
        <taxon>Dehalococcoidaceae</taxon>
        <taxon>Dehalococcoides</taxon>
    </lineage>
</organism>
<dbReference type="Proteomes" id="UP000002506">
    <property type="component" value="Chromosome"/>
</dbReference>
<dbReference type="eggNOG" id="ENOG5030AIC">
    <property type="taxonomic scope" value="Bacteria"/>
</dbReference>
<dbReference type="AlphaFoldDB" id="D2BJY8"/>
<dbReference type="EMBL" id="CP001827">
    <property type="protein sequence ID" value="ACZ61200.1"/>
    <property type="molecule type" value="Genomic_DNA"/>
</dbReference>
<feature type="transmembrane region" description="Helical" evidence="1">
    <location>
        <begin position="222"/>
        <end position="244"/>
    </location>
</feature>
<name>D2BJY8_DEHMV</name>
<evidence type="ECO:0000313" key="2">
    <source>
        <dbReference type="EMBL" id="ACZ61200.1"/>
    </source>
</evidence>
<feature type="transmembrane region" description="Helical" evidence="1">
    <location>
        <begin position="193"/>
        <end position="216"/>
    </location>
</feature>
<keyword evidence="1" id="KW-0472">Membrane</keyword>
<accession>D2BJY8</accession>
<sequence>MSCMRASLLYGRVNVRPAKCFLIKHIGHNDIMGMVGFIPAPKFKLFDLLPGYTHIKLVTHHKTLAEYKPALVLTAHRCHPAVRYTNNSLSLFGKLLIIVNYPLAGQADKSGALPFKVKNSMNKLIRQADTFNLLQLFFFIHRHIGCMLCHISLLFWSGNIVIEGTRAVNPVYIDKQAAIKLNNPMENRKLGRFIIAVAIISFTASTMLYLLHYFIFQDSRHIFIYMLGDLAFIPLEVFLVVVVIERILTSREKHALSQKMNMVVGAFYSELGNALLGKLLDSFDNPEQISSQMAVDKNWSNAEFKKALTYSAHFSHMPNPGKLDLQHLKNLLDAKRSFMLTLLENPNLLEKDDFTDLLWASFHLGEELDARQSLENLPETDKAHIANDVKRMYALLLNQWIKYLIHLKSQYPHLYSLVLRTHPFQPSPNAVIHE</sequence>
<keyword evidence="1" id="KW-1133">Transmembrane helix</keyword>
<gene>
    <name evidence="2" type="ordered locus">DhcVS_20</name>
</gene>
<dbReference type="HOGENOM" id="CLU_631246_0_0_0"/>
<keyword evidence="1" id="KW-0812">Transmembrane</keyword>
<reference evidence="2 3" key="1">
    <citation type="journal article" date="2009" name="PLoS Genet.">
        <title>Localized plasticity in the streamlined genomes of vinyl chloride respiring Dehalococcoides.</title>
        <authorList>
            <person name="McMurdie P.J."/>
            <person name="Behrens S.F."/>
            <person name="Muller J.A."/>
            <person name="Goke J."/>
            <person name="Ritalahti K.M."/>
            <person name="Wagner R."/>
            <person name="Goltsman E."/>
            <person name="Lapidus A."/>
            <person name="Holmes S."/>
            <person name="Loffler F.E."/>
            <person name="Spormann A.M."/>
        </authorList>
    </citation>
    <scope>NUCLEOTIDE SEQUENCE [LARGE SCALE GENOMIC DNA]</scope>
    <source>
        <strain evidence="2 3">VS</strain>
    </source>
</reference>